<feature type="region of interest" description="Disordered" evidence="3">
    <location>
        <begin position="164"/>
        <end position="183"/>
    </location>
</feature>
<dbReference type="KEGG" id="ret:RHE_CH03062"/>
<evidence type="ECO:0000256" key="1">
    <source>
        <dbReference type="ARBA" id="ARBA00001946"/>
    </source>
</evidence>
<dbReference type="Proteomes" id="UP000001936">
    <property type="component" value="Chromosome"/>
</dbReference>
<dbReference type="InterPro" id="IPR020476">
    <property type="entry name" value="Nudix_hydrolase"/>
</dbReference>
<feature type="compositionally biased region" description="Basic and acidic residues" evidence="3">
    <location>
        <begin position="165"/>
        <end position="183"/>
    </location>
</feature>
<comment type="cofactor">
    <cofactor evidence="1">
        <name>Mg(2+)</name>
        <dbReference type="ChEBI" id="CHEBI:18420"/>
    </cofactor>
</comment>
<feature type="region of interest" description="Disordered" evidence="3">
    <location>
        <begin position="1"/>
        <end position="26"/>
    </location>
</feature>
<dbReference type="PANTHER" id="PTHR43046:SF14">
    <property type="entry name" value="MUTT_NUDIX FAMILY PROTEIN"/>
    <property type="match status" value="1"/>
</dbReference>
<dbReference type="GO" id="GO:0016787">
    <property type="term" value="F:hydrolase activity"/>
    <property type="evidence" value="ECO:0007669"/>
    <property type="project" value="UniProtKB-KW"/>
</dbReference>
<gene>
    <name evidence="5" type="ordered locus">RHE_CH03062</name>
</gene>
<sequence length="183" mass="21060">MLRDIDQLIDKSNTSGAMKSRNGTIVDKEKRPPHIRLALRLLHVYFSFARGMTMGVRAACFDKNGRIFLVRHSYVGGWHMPGGGLERNETAEEALVKELREEGNLRIIGRPQLVQVYFNTTTTRRDHVVFYRVTVEQTAPRPPDWEISDSGFFSLDSLPEGTTEATHRRLAELRGEREPDHRW</sequence>
<dbReference type="EMBL" id="CP000133">
    <property type="protein sequence ID" value="ABC91829.1"/>
    <property type="molecule type" value="Genomic_DNA"/>
</dbReference>
<evidence type="ECO:0000313" key="6">
    <source>
        <dbReference type="Proteomes" id="UP000001936"/>
    </source>
</evidence>
<dbReference type="PROSITE" id="PS51462">
    <property type="entry name" value="NUDIX"/>
    <property type="match status" value="1"/>
</dbReference>
<evidence type="ECO:0000256" key="3">
    <source>
        <dbReference type="SAM" id="MobiDB-lite"/>
    </source>
</evidence>
<dbReference type="eggNOG" id="COG1051">
    <property type="taxonomic scope" value="Bacteria"/>
</dbReference>
<keyword evidence="2 5" id="KW-0378">Hydrolase</keyword>
<feature type="compositionally biased region" description="Polar residues" evidence="3">
    <location>
        <begin position="10"/>
        <end position="23"/>
    </location>
</feature>
<evidence type="ECO:0000313" key="5">
    <source>
        <dbReference type="EMBL" id="ABC91829.1"/>
    </source>
</evidence>
<protein>
    <submittedName>
        <fullName evidence="5">Hydrolase protein, MutT/nudix family</fullName>
    </submittedName>
</protein>
<accession>Q2K5Q7</accession>
<dbReference type="SUPFAM" id="SSF55811">
    <property type="entry name" value="Nudix"/>
    <property type="match status" value="1"/>
</dbReference>
<evidence type="ECO:0000259" key="4">
    <source>
        <dbReference type="PROSITE" id="PS51462"/>
    </source>
</evidence>
<dbReference type="InterPro" id="IPR000086">
    <property type="entry name" value="NUDIX_hydrolase_dom"/>
</dbReference>
<dbReference type="PANTHER" id="PTHR43046">
    <property type="entry name" value="GDP-MANNOSE MANNOSYL HYDROLASE"/>
    <property type="match status" value="1"/>
</dbReference>
<keyword evidence="6" id="KW-1185">Reference proteome</keyword>
<evidence type="ECO:0000256" key="2">
    <source>
        <dbReference type="ARBA" id="ARBA00022801"/>
    </source>
</evidence>
<dbReference type="CDD" id="cd04680">
    <property type="entry name" value="NUDIX_Hydrolase"/>
    <property type="match status" value="1"/>
</dbReference>
<dbReference type="Pfam" id="PF00293">
    <property type="entry name" value="NUDIX"/>
    <property type="match status" value="1"/>
</dbReference>
<dbReference type="HOGENOM" id="CLU_037162_10_1_5"/>
<organism evidence="5 6">
    <name type="scientific">Rhizobium etli (strain ATCC 51251 / DSM 11541 / JCM 21823 / NBRC 15573 / CFN 42)</name>
    <dbReference type="NCBI Taxonomy" id="347834"/>
    <lineage>
        <taxon>Bacteria</taxon>
        <taxon>Pseudomonadati</taxon>
        <taxon>Pseudomonadota</taxon>
        <taxon>Alphaproteobacteria</taxon>
        <taxon>Hyphomicrobiales</taxon>
        <taxon>Rhizobiaceae</taxon>
        <taxon>Rhizobium/Agrobacterium group</taxon>
        <taxon>Rhizobium</taxon>
    </lineage>
</organism>
<reference evidence="5 6" key="1">
    <citation type="journal article" date="2006" name="Proc. Natl. Acad. Sci. U.S.A.">
        <title>The partitioned Rhizobium etli genome: genetic and metabolic redundancy in seven interacting replicons.</title>
        <authorList>
            <person name="Gonzalez V."/>
            <person name="Santamaria R.I."/>
            <person name="Bustos P."/>
            <person name="Hernandez-Gonzalez I."/>
            <person name="Medrano-Soto A."/>
            <person name="Moreno-Hagelsieb G."/>
            <person name="Janga S.C."/>
            <person name="Ramirez M.A."/>
            <person name="Jimenez-Jacinto V."/>
            <person name="Collado-Vides J."/>
            <person name="Davila G."/>
        </authorList>
    </citation>
    <scope>NUCLEOTIDE SEQUENCE [LARGE SCALE GENOMIC DNA]</scope>
    <source>
        <strain evidence="6">ATCC 51251 / DSM 11541 / JCM 21823 / NBRC 15573 / CFN 42</strain>
    </source>
</reference>
<dbReference type="PRINTS" id="PR00502">
    <property type="entry name" value="NUDIXFAMILY"/>
</dbReference>
<dbReference type="Gene3D" id="3.90.79.10">
    <property type="entry name" value="Nucleoside Triphosphate Pyrophosphohydrolase"/>
    <property type="match status" value="1"/>
</dbReference>
<feature type="domain" description="Nudix hydrolase" evidence="4">
    <location>
        <begin position="51"/>
        <end position="178"/>
    </location>
</feature>
<name>Q2K5Q7_RHIEC</name>
<dbReference type="InterPro" id="IPR015797">
    <property type="entry name" value="NUDIX_hydrolase-like_dom_sf"/>
</dbReference>
<proteinExistence type="predicted"/>
<dbReference type="AlphaFoldDB" id="Q2K5Q7"/>